<protein>
    <submittedName>
        <fullName evidence="3">UV radiation resistance-associated protein isoform X1</fullName>
    </submittedName>
</protein>
<dbReference type="STRING" id="3076.A0A2P6TGC0"/>
<dbReference type="GO" id="GO:0035493">
    <property type="term" value="P:SNARE complex assembly"/>
    <property type="evidence" value="ECO:0007669"/>
    <property type="project" value="TreeGrafter"/>
</dbReference>
<organism evidence="3 4">
    <name type="scientific">Chlorella sorokiniana</name>
    <name type="common">Freshwater green alga</name>
    <dbReference type="NCBI Taxonomy" id="3076"/>
    <lineage>
        <taxon>Eukaryota</taxon>
        <taxon>Viridiplantae</taxon>
        <taxon>Chlorophyta</taxon>
        <taxon>core chlorophytes</taxon>
        <taxon>Trebouxiophyceae</taxon>
        <taxon>Chlorellales</taxon>
        <taxon>Chlorellaceae</taxon>
        <taxon>Chlorella clade</taxon>
        <taxon>Chlorella</taxon>
    </lineage>
</organism>
<feature type="coiled-coil region" evidence="1">
    <location>
        <begin position="269"/>
        <end position="303"/>
    </location>
</feature>
<evidence type="ECO:0000313" key="3">
    <source>
        <dbReference type="EMBL" id="PRW33159.1"/>
    </source>
</evidence>
<reference evidence="3 4" key="1">
    <citation type="journal article" date="2018" name="Plant J.">
        <title>Genome sequences of Chlorella sorokiniana UTEX 1602 and Micractinium conductrix SAG 241.80: implications to maltose excretion by a green alga.</title>
        <authorList>
            <person name="Arriola M.B."/>
            <person name="Velmurugan N."/>
            <person name="Zhang Y."/>
            <person name="Plunkett M.H."/>
            <person name="Hondzo H."/>
            <person name="Barney B.M."/>
        </authorList>
    </citation>
    <scope>NUCLEOTIDE SEQUENCE [LARGE SCALE GENOMIC DNA]</scope>
    <source>
        <strain evidence="4">UTEX 1602</strain>
    </source>
</reference>
<dbReference type="AlphaFoldDB" id="A0A2P6TGC0"/>
<evidence type="ECO:0000313" key="4">
    <source>
        <dbReference type="Proteomes" id="UP000239899"/>
    </source>
</evidence>
<dbReference type="GO" id="GO:0000323">
    <property type="term" value="C:lytic vacuole"/>
    <property type="evidence" value="ECO:0007669"/>
    <property type="project" value="TreeGrafter"/>
</dbReference>
<gene>
    <name evidence="3" type="ORF">C2E21_7762</name>
</gene>
<keyword evidence="1" id="KW-0175">Coiled coil</keyword>
<sequence>MAAAQGAGWRAPKRLRQLESVAGRGLLLGCGTKQQAPAAHYVTLAARCPSAAAAENGAAGGGSDSEEDWRLVYRSEAADGTANPEWWPLAWGEQQLLQQDPLLDSSSVQLLLALHALEPAGAAGASGAAGAGLAAVDAAGAAAAAGRLVAAWRLESLRELFAGGPDLAALRQPLQPNTLVLSFGGAGLCLYPPPLHQEAAASSAPPSLQASPLKRSQLPSATATAGEERGEGATPGPGRRFASLLVSKLLRSTANLQEAASLGSNAELAAELADEAARCRQQAAEVQQQVADVQAAAAAAKKQATVRAQALVTVLKVMAAADRRVGEAEAALRGEEGRGALTAVLRELVARRCQMVCQLGLIFQLGPTAVSIPQAPPGGFLEERLERQWAGATSSEGSGGGGGMFGLAAAAGPAGYGGSSFGLDGFGSGADSASKYRQEMRLSIGGLEVRPSVWRKAFDDGGYESDAAEDRAAGVALGYVAQMVDRLAAYLDVPLRYPLALRGSRSAVIDSYPPAGTWADGEEEGSAKRPLFGRSGVDAAAAAATAAQRVEYPLDCDSNRERPRFAVGVFLLNKDVIQLLQAHGISAAGPNHLLHNLHKLLMAAQSGLPAPRALPAG</sequence>
<proteinExistence type="predicted"/>
<dbReference type="GO" id="GO:0005768">
    <property type="term" value="C:endosome"/>
    <property type="evidence" value="ECO:0007669"/>
    <property type="project" value="TreeGrafter"/>
</dbReference>
<keyword evidence="4" id="KW-1185">Reference proteome</keyword>
<dbReference type="Proteomes" id="UP000239899">
    <property type="component" value="Unassembled WGS sequence"/>
</dbReference>
<feature type="compositionally biased region" description="Low complexity" evidence="2">
    <location>
        <begin position="199"/>
        <end position="213"/>
    </location>
</feature>
<evidence type="ECO:0000256" key="2">
    <source>
        <dbReference type="SAM" id="MobiDB-lite"/>
    </source>
</evidence>
<dbReference type="EMBL" id="LHPG02000017">
    <property type="protein sequence ID" value="PRW33159.1"/>
    <property type="molecule type" value="Genomic_DNA"/>
</dbReference>
<feature type="region of interest" description="Disordered" evidence="2">
    <location>
        <begin position="199"/>
        <end position="239"/>
    </location>
</feature>
<dbReference type="OrthoDB" id="72772at2759"/>
<name>A0A2P6TGC0_CHLSO</name>
<dbReference type="PANTHER" id="PTHR15157">
    <property type="entry name" value="UV RADIATION RESISTANCE-ASSOCIATED GENE PROTEIN"/>
    <property type="match status" value="1"/>
</dbReference>
<comment type="caution">
    <text evidence="3">The sequence shown here is derived from an EMBL/GenBank/DDBJ whole genome shotgun (WGS) entry which is preliminary data.</text>
</comment>
<dbReference type="GO" id="GO:0000149">
    <property type="term" value="F:SNARE binding"/>
    <property type="evidence" value="ECO:0007669"/>
    <property type="project" value="TreeGrafter"/>
</dbReference>
<evidence type="ECO:0000256" key="1">
    <source>
        <dbReference type="SAM" id="Coils"/>
    </source>
</evidence>
<dbReference type="PANTHER" id="PTHR15157:SF24">
    <property type="entry name" value="VACUOLAR PROTEIN SORTING 38"/>
    <property type="match status" value="1"/>
</dbReference>
<accession>A0A2P6TGC0</accession>